<evidence type="ECO:0000256" key="1">
    <source>
        <dbReference type="SAM" id="MobiDB-lite"/>
    </source>
</evidence>
<sequence length="426" mass="47742">MGELIPAANFCRPGPRGLLERGQVVLVAREFGREGGLGRITRRIADYLKDEKVSFVVVAPNNRNTGRYFSDQARLEEIDGIKVYRLMPPVEDLYPRDSRAAIRMYHDFGHVFSGLLTDKRFGAVSAVCAFDYPSVPTLSSGSFPSVFVPFPQVDGRHDITLHTDDSALLGCYRGHVLPPDSISLFSAGLRRAGIVTLWSAHQHEMLTESPAFQALYDQALAKKKILFFNTDWFPTEVTKRDIPKEVSLELRRAVIRAIYSGQSLEEGIKAVLSVKKPNDKFWRKVGSEGKLIQIEHFGFDLLYNILLSMGYSEDELAGKIQNLQGKVATGLTYSSVTEIIEFLNATYFLSEGLLARLPNAEELAREGARVFPEWTFGDMRGTMEGNGFRLVLEPTLKPRQKPEPISPTDTRRGPDEKGFDSGRWFG</sequence>
<protein>
    <submittedName>
        <fullName evidence="2">Uncharacterized protein</fullName>
    </submittedName>
</protein>
<feature type="region of interest" description="Disordered" evidence="1">
    <location>
        <begin position="396"/>
        <end position="426"/>
    </location>
</feature>
<gene>
    <name evidence="2" type="ORF">A2462_05915</name>
</gene>
<dbReference type="EMBL" id="MEUI01000010">
    <property type="protein sequence ID" value="OGC35048.1"/>
    <property type="molecule type" value="Genomic_DNA"/>
</dbReference>
<organism evidence="2 3">
    <name type="scientific">candidate division WOR-1 bacterium RIFOXYC2_FULL_41_25</name>
    <dbReference type="NCBI Taxonomy" id="1802586"/>
    <lineage>
        <taxon>Bacteria</taxon>
        <taxon>Bacillati</taxon>
        <taxon>Saganbacteria</taxon>
    </lineage>
</organism>
<reference evidence="2 3" key="1">
    <citation type="journal article" date="2016" name="Nat. Commun.">
        <title>Thousands of microbial genomes shed light on interconnected biogeochemical processes in an aquifer system.</title>
        <authorList>
            <person name="Anantharaman K."/>
            <person name="Brown C.T."/>
            <person name="Hug L.A."/>
            <person name="Sharon I."/>
            <person name="Castelle C.J."/>
            <person name="Probst A.J."/>
            <person name="Thomas B.C."/>
            <person name="Singh A."/>
            <person name="Wilkins M.J."/>
            <person name="Karaoz U."/>
            <person name="Brodie E.L."/>
            <person name="Williams K.H."/>
            <person name="Hubbard S.S."/>
            <person name="Banfield J.F."/>
        </authorList>
    </citation>
    <scope>NUCLEOTIDE SEQUENCE [LARGE SCALE GENOMIC DNA]</scope>
</reference>
<accession>A0A1F4TQV7</accession>
<dbReference type="Proteomes" id="UP000177309">
    <property type="component" value="Unassembled WGS sequence"/>
</dbReference>
<proteinExistence type="predicted"/>
<comment type="caution">
    <text evidence="2">The sequence shown here is derived from an EMBL/GenBank/DDBJ whole genome shotgun (WGS) entry which is preliminary data.</text>
</comment>
<feature type="compositionally biased region" description="Basic and acidic residues" evidence="1">
    <location>
        <begin position="409"/>
        <end position="420"/>
    </location>
</feature>
<name>A0A1F4TQV7_UNCSA</name>
<evidence type="ECO:0000313" key="2">
    <source>
        <dbReference type="EMBL" id="OGC35048.1"/>
    </source>
</evidence>
<dbReference type="AlphaFoldDB" id="A0A1F4TQV7"/>
<evidence type="ECO:0000313" key="3">
    <source>
        <dbReference type="Proteomes" id="UP000177309"/>
    </source>
</evidence>